<dbReference type="Pfam" id="PF13639">
    <property type="entry name" value="zf-RING_2"/>
    <property type="match status" value="1"/>
</dbReference>
<proteinExistence type="predicted"/>
<keyword evidence="7" id="KW-1185">Reference proteome</keyword>
<dbReference type="SUPFAM" id="SSF57850">
    <property type="entry name" value="RING/U-box"/>
    <property type="match status" value="1"/>
</dbReference>
<dbReference type="Proteomes" id="UP000053780">
    <property type="component" value="Unassembled WGS sequence"/>
</dbReference>
<evidence type="ECO:0000256" key="2">
    <source>
        <dbReference type="ARBA" id="ARBA00022771"/>
    </source>
</evidence>
<dbReference type="PANTHER" id="PTHR45931">
    <property type="entry name" value="SI:CH211-59O9.10"/>
    <property type="match status" value="1"/>
</dbReference>
<evidence type="ECO:0000256" key="1">
    <source>
        <dbReference type="ARBA" id="ARBA00022723"/>
    </source>
</evidence>
<gene>
    <name evidence="6" type="ORF">NAPIS_ORF00326</name>
</gene>
<dbReference type="Gene3D" id="3.30.40.10">
    <property type="entry name" value="Zinc/RING finger domain, C3HC4 (zinc finger)"/>
    <property type="match status" value="1"/>
</dbReference>
<accession>T0L3M6</accession>
<dbReference type="GO" id="GO:0005634">
    <property type="term" value="C:nucleus"/>
    <property type="evidence" value="ECO:0007669"/>
    <property type="project" value="TreeGrafter"/>
</dbReference>
<dbReference type="AlphaFoldDB" id="T0L3M6"/>
<protein>
    <submittedName>
        <fullName evidence="6">Zinc finger protein</fullName>
    </submittedName>
</protein>
<dbReference type="OrthoDB" id="2196043at2759"/>
<keyword evidence="1" id="KW-0479">Metal-binding</keyword>
<dbReference type="VEuPathDB" id="MicrosporidiaDB:NAPIS_ORF00326"/>
<dbReference type="PANTHER" id="PTHR45931:SF3">
    <property type="entry name" value="RING ZINC FINGER-CONTAINING PROTEIN"/>
    <property type="match status" value="1"/>
</dbReference>
<keyword evidence="3" id="KW-0862">Zinc</keyword>
<reference evidence="6 7" key="1">
    <citation type="journal article" date="2013" name="BMC Genomics">
        <title>Genome sequencing and comparative genomics of honey bee microsporidia, Nosema apis reveal novel insights into host-parasite interactions.</title>
        <authorList>
            <person name="Chen Yp."/>
            <person name="Pettis J.S."/>
            <person name="Zhao Y."/>
            <person name="Liu X."/>
            <person name="Tallon L.J."/>
            <person name="Sadzewicz L.D."/>
            <person name="Li R."/>
            <person name="Zheng H."/>
            <person name="Huang S."/>
            <person name="Zhang X."/>
            <person name="Hamilton M.C."/>
            <person name="Pernal S.F."/>
            <person name="Melathopoulos A.P."/>
            <person name="Yan X."/>
            <person name="Evans J.D."/>
        </authorList>
    </citation>
    <scope>NUCLEOTIDE SEQUENCE [LARGE SCALE GENOMIC DNA]</scope>
    <source>
        <strain evidence="6 7">BRL 01</strain>
    </source>
</reference>
<dbReference type="GO" id="GO:0006511">
    <property type="term" value="P:ubiquitin-dependent protein catabolic process"/>
    <property type="evidence" value="ECO:0007669"/>
    <property type="project" value="TreeGrafter"/>
</dbReference>
<dbReference type="GO" id="GO:0061630">
    <property type="term" value="F:ubiquitin protein ligase activity"/>
    <property type="evidence" value="ECO:0007669"/>
    <property type="project" value="TreeGrafter"/>
</dbReference>
<evidence type="ECO:0000256" key="4">
    <source>
        <dbReference type="PROSITE-ProRule" id="PRU00175"/>
    </source>
</evidence>
<dbReference type="HOGENOM" id="CLU_1540489_0_0_1"/>
<dbReference type="InterPro" id="IPR013083">
    <property type="entry name" value="Znf_RING/FYVE/PHD"/>
</dbReference>
<evidence type="ECO:0000256" key="3">
    <source>
        <dbReference type="ARBA" id="ARBA00022833"/>
    </source>
</evidence>
<evidence type="ECO:0000259" key="5">
    <source>
        <dbReference type="PROSITE" id="PS50089"/>
    </source>
</evidence>
<name>T0L3M6_9MICR</name>
<evidence type="ECO:0000313" key="6">
    <source>
        <dbReference type="EMBL" id="EQB62097.1"/>
    </source>
</evidence>
<dbReference type="EMBL" id="KE647006">
    <property type="protein sequence ID" value="EQB62097.1"/>
    <property type="molecule type" value="Genomic_DNA"/>
</dbReference>
<dbReference type="InterPro" id="IPR051834">
    <property type="entry name" value="RING_finger_E3_ligase"/>
</dbReference>
<feature type="domain" description="RING-type" evidence="5">
    <location>
        <begin position="129"/>
        <end position="170"/>
    </location>
</feature>
<dbReference type="InterPro" id="IPR001841">
    <property type="entry name" value="Znf_RING"/>
</dbReference>
<evidence type="ECO:0000313" key="7">
    <source>
        <dbReference type="Proteomes" id="UP000053780"/>
    </source>
</evidence>
<organism evidence="6 7">
    <name type="scientific">Vairimorpha apis BRL 01</name>
    <dbReference type="NCBI Taxonomy" id="1037528"/>
    <lineage>
        <taxon>Eukaryota</taxon>
        <taxon>Fungi</taxon>
        <taxon>Fungi incertae sedis</taxon>
        <taxon>Microsporidia</taxon>
        <taxon>Nosematidae</taxon>
        <taxon>Vairimorpha</taxon>
    </lineage>
</organism>
<keyword evidence="2 4" id="KW-0863">Zinc-finger</keyword>
<dbReference type="SMART" id="SM00184">
    <property type="entry name" value="RING"/>
    <property type="match status" value="1"/>
</dbReference>
<sequence>MSYPKNIESDLSMVEFEEFIDECSDLSDILYETDFYELDYKDTDLDNSNIIFDESSLYETSYDLDFLQFSSKNNDSDIEICDKQPLDNDIEIINFSNNNIELENINLKNLRKYKSSLYKHMLNKPEESCSICYCLFVNSSRIITLKCGHCFHSKCVIPWISSRETCPKCRCNII</sequence>
<dbReference type="GO" id="GO:0008270">
    <property type="term" value="F:zinc ion binding"/>
    <property type="evidence" value="ECO:0007669"/>
    <property type="project" value="UniProtKB-KW"/>
</dbReference>
<dbReference type="PROSITE" id="PS50089">
    <property type="entry name" value="ZF_RING_2"/>
    <property type="match status" value="1"/>
</dbReference>